<dbReference type="PROSITE" id="PS50893">
    <property type="entry name" value="ABC_TRANSPORTER_2"/>
    <property type="match status" value="1"/>
</dbReference>
<dbReference type="EMBL" id="BARS01035481">
    <property type="protein sequence ID" value="GAG19016.1"/>
    <property type="molecule type" value="Genomic_DNA"/>
</dbReference>
<reference evidence="4" key="1">
    <citation type="journal article" date="2014" name="Front. Microbiol.">
        <title>High frequency of phylogenetically diverse reductive dehalogenase-homologous genes in deep subseafloor sedimentary metagenomes.</title>
        <authorList>
            <person name="Kawai M."/>
            <person name="Futagami T."/>
            <person name="Toyoda A."/>
            <person name="Takaki Y."/>
            <person name="Nishi S."/>
            <person name="Hori S."/>
            <person name="Arai W."/>
            <person name="Tsubouchi T."/>
            <person name="Morono Y."/>
            <person name="Uchiyama I."/>
            <person name="Ito T."/>
            <person name="Fujiyama A."/>
            <person name="Inagaki F."/>
            <person name="Takami H."/>
        </authorList>
    </citation>
    <scope>NUCLEOTIDE SEQUENCE</scope>
    <source>
        <strain evidence="4">Expedition CK06-06</strain>
    </source>
</reference>
<dbReference type="Gene3D" id="3.40.50.300">
    <property type="entry name" value="P-loop containing nucleotide triphosphate hydrolases"/>
    <property type="match status" value="1"/>
</dbReference>
<evidence type="ECO:0000259" key="3">
    <source>
        <dbReference type="PROSITE" id="PS50893"/>
    </source>
</evidence>
<dbReference type="AlphaFoldDB" id="X0X208"/>
<dbReference type="GO" id="GO:0016887">
    <property type="term" value="F:ATP hydrolysis activity"/>
    <property type="evidence" value="ECO:0007669"/>
    <property type="project" value="InterPro"/>
</dbReference>
<keyword evidence="2" id="KW-0067">ATP-binding</keyword>
<dbReference type="Pfam" id="PF12848">
    <property type="entry name" value="ABC_tran_Xtn"/>
    <property type="match status" value="1"/>
</dbReference>
<sequence>SAYVQQRSERLANLSTRFKSQQEHINKERDYIQRNIAGQNTRQAQGRQKRLDRMLRDGEIKLQKKHRTAHIAFKQPSRSGDLVLRTSDLVVGFRKDDQALFDVPDITLRRGECVALIGPNGSGKTTLLKTLLEEVEPFLGEVQLGASLQLGYFEQAQGGLQPERTALEEVMSASSEITTSKARSLLGGFLFSGGDVKKTMAVLSGGERGRVALLKLIVQGANFLLLDEPTNHLDIPSQEALQEAIRSFPGTILLVSHD</sequence>
<dbReference type="InterPro" id="IPR027417">
    <property type="entry name" value="P-loop_NTPase"/>
</dbReference>
<dbReference type="InterPro" id="IPR003593">
    <property type="entry name" value="AAA+_ATPase"/>
</dbReference>
<dbReference type="SMART" id="SM00382">
    <property type="entry name" value="AAA"/>
    <property type="match status" value="1"/>
</dbReference>
<evidence type="ECO:0000256" key="1">
    <source>
        <dbReference type="ARBA" id="ARBA00022741"/>
    </source>
</evidence>
<organism evidence="4">
    <name type="scientific">marine sediment metagenome</name>
    <dbReference type="NCBI Taxonomy" id="412755"/>
    <lineage>
        <taxon>unclassified sequences</taxon>
        <taxon>metagenomes</taxon>
        <taxon>ecological metagenomes</taxon>
    </lineage>
</organism>
<dbReference type="SUPFAM" id="SSF52540">
    <property type="entry name" value="P-loop containing nucleoside triphosphate hydrolases"/>
    <property type="match status" value="1"/>
</dbReference>
<name>X0X208_9ZZZZ</name>
<dbReference type="PANTHER" id="PTHR42855:SF2">
    <property type="entry name" value="DRUG RESISTANCE ABC TRANSPORTER,ATP-BINDING PROTEIN"/>
    <property type="match status" value="1"/>
</dbReference>
<proteinExistence type="predicted"/>
<evidence type="ECO:0000256" key="2">
    <source>
        <dbReference type="ARBA" id="ARBA00022840"/>
    </source>
</evidence>
<protein>
    <recommendedName>
        <fullName evidence="3">ABC transporter domain-containing protein</fullName>
    </recommendedName>
</protein>
<dbReference type="Pfam" id="PF00005">
    <property type="entry name" value="ABC_tran"/>
    <property type="match status" value="1"/>
</dbReference>
<dbReference type="InterPro" id="IPR032781">
    <property type="entry name" value="ABC_tran_Xtn"/>
</dbReference>
<feature type="non-terminal residue" evidence="4">
    <location>
        <position position="258"/>
    </location>
</feature>
<dbReference type="InterPro" id="IPR051309">
    <property type="entry name" value="ABCF_ATPase"/>
</dbReference>
<keyword evidence="1" id="KW-0547">Nucleotide-binding</keyword>
<dbReference type="InterPro" id="IPR003439">
    <property type="entry name" value="ABC_transporter-like_ATP-bd"/>
</dbReference>
<feature type="non-terminal residue" evidence="4">
    <location>
        <position position="1"/>
    </location>
</feature>
<comment type="caution">
    <text evidence="4">The sequence shown here is derived from an EMBL/GenBank/DDBJ whole genome shotgun (WGS) entry which is preliminary data.</text>
</comment>
<dbReference type="PANTHER" id="PTHR42855">
    <property type="entry name" value="ABC TRANSPORTER ATP-BINDING SUBUNIT"/>
    <property type="match status" value="1"/>
</dbReference>
<feature type="domain" description="ABC transporter" evidence="3">
    <location>
        <begin position="84"/>
        <end position="257"/>
    </location>
</feature>
<evidence type="ECO:0000313" key="4">
    <source>
        <dbReference type="EMBL" id="GAG19016.1"/>
    </source>
</evidence>
<dbReference type="GO" id="GO:0005524">
    <property type="term" value="F:ATP binding"/>
    <property type="evidence" value="ECO:0007669"/>
    <property type="project" value="UniProtKB-KW"/>
</dbReference>
<gene>
    <name evidence="4" type="ORF">S01H1_54661</name>
</gene>
<accession>X0X208</accession>
<dbReference type="CDD" id="cd03221">
    <property type="entry name" value="ABCF_EF-3"/>
    <property type="match status" value="1"/>
</dbReference>